<dbReference type="InterPro" id="IPR014721">
    <property type="entry name" value="Ribsml_uS5_D2-typ_fold_subgr"/>
</dbReference>
<dbReference type="EMBL" id="LAHO01000017">
    <property type="protein sequence ID" value="KKO44352.1"/>
    <property type="molecule type" value="Genomic_DNA"/>
</dbReference>
<dbReference type="PANTHER" id="PTHR32039">
    <property type="entry name" value="MAGNESIUM-CHELATASE SUBUNIT CHLI"/>
    <property type="match status" value="1"/>
</dbReference>
<dbReference type="STRING" id="336831.WG68_16135"/>
<dbReference type="Proteomes" id="UP000034228">
    <property type="component" value="Unassembled WGS sequence"/>
</dbReference>
<keyword evidence="6" id="KW-1185">Reference proteome</keyword>
<gene>
    <name evidence="5" type="ORF">WG68_16135</name>
</gene>
<keyword evidence="5" id="KW-0378">Hydrolase</keyword>
<comment type="caution">
    <text evidence="5">The sequence shown here is derived from an EMBL/GenBank/DDBJ whole genome shotgun (WGS) entry which is preliminary data.</text>
</comment>
<dbReference type="InterPro" id="IPR020568">
    <property type="entry name" value="Ribosomal_Su5_D2-typ_SF"/>
</dbReference>
<dbReference type="OrthoDB" id="9813147at2"/>
<dbReference type="SUPFAM" id="SSF54211">
    <property type="entry name" value="Ribosomal protein S5 domain 2-like"/>
    <property type="match status" value="1"/>
</dbReference>
<dbReference type="InterPro" id="IPR025158">
    <property type="entry name" value="Mg_chelat-rel_C"/>
</dbReference>
<dbReference type="InterPro" id="IPR027417">
    <property type="entry name" value="P-loop_NTPase"/>
</dbReference>
<evidence type="ECO:0000313" key="5">
    <source>
        <dbReference type="EMBL" id="KKO44352.1"/>
    </source>
</evidence>
<dbReference type="SUPFAM" id="SSF52540">
    <property type="entry name" value="P-loop containing nucleoside triphosphate hydrolases"/>
    <property type="match status" value="1"/>
</dbReference>
<evidence type="ECO:0000259" key="4">
    <source>
        <dbReference type="SMART" id="SM00382"/>
    </source>
</evidence>
<dbReference type="PRINTS" id="PR01657">
    <property type="entry name" value="MCMFAMILY"/>
</dbReference>
<dbReference type="Gene3D" id="3.40.50.300">
    <property type="entry name" value="P-loop containing nucleotide triphosphate hydrolases"/>
    <property type="match status" value="1"/>
</dbReference>
<keyword evidence="2" id="KW-0547">Nucleotide-binding</keyword>
<dbReference type="InterPro" id="IPR003593">
    <property type="entry name" value="AAA+_ATPase"/>
</dbReference>
<dbReference type="GO" id="GO:0008233">
    <property type="term" value="F:peptidase activity"/>
    <property type="evidence" value="ECO:0007669"/>
    <property type="project" value="UniProtKB-KW"/>
</dbReference>
<feature type="domain" description="AAA+ ATPase" evidence="4">
    <location>
        <begin position="209"/>
        <end position="387"/>
    </location>
</feature>
<proteinExistence type="inferred from homology"/>
<dbReference type="PANTHER" id="PTHR32039:SF7">
    <property type="entry name" value="COMPETENCE PROTEIN COMM"/>
    <property type="match status" value="1"/>
</dbReference>
<dbReference type="InterPro" id="IPR000523">
    <property type="entry name" value="Mg_chelatse_chII-like_cat_dom"/>
</dbReference>
<dbReference type="Gene3D" id="3.30.230.10">
    <property type="match status" value="1"/>
</dbReference>
<keyword evidence="5" id="KW-0645">Protease</keyword>
<dbReference type="InterPro" id="IPR001208">
    <property type="entry name" value="MCM_dom"/>
</dbReference>
<protein>
    <submittedName>
        <fullName evidence="5">ATP-dependent protease</fullName>
    </submittedName>
</protein>
<dbReference type="Pfam" id="PF13541">
    <property type="entry name" value="ChlI"/>
    <property type="match status" value="1"/>
</dbReference>
<dbReference type="GO" id="GO:0003677">
    <property type="term" value="F:DNA binding"/>
    <property type="evidence" value="ECO:0007669"/>
    <property type="project" value="InterPro"/>
</dbReference>
<accession>A0A0M2V0H8</accession>
<dbReference type="SMART" id="SM00382">
    <property type="entry name" value="AAA"/>
    <property type="match status" value="1"/>
</dbReference>
<comment type="similarity">
    <text evidence="1">Belongs to the Mg-chelatase subunits D/I family. ComM subfamily.</text>
</comment>
<dbReference type="InterPro" id="IPR045006">
    <property type="entry name" value="CHLI-like"/>
</dbReference>
<dbReference type="NCBIfam" id="TIGR00368">
    <property type="entry name" value="YifB family Mg chelatase-like AAA ATPase"/>
    <property type="match status" value="1"/>
</dbReference>
<keyword evidence="3" id="KW-0067">ATP-binding</keyword>
<dbReference type="RefSeq" id="WP_046558754.1">
    <property type="nucleotide sequence ID" value="NZ_LAHO01000017.1"/>
</dbReference>
<dbReference type="Pfam" id="PF13335">
    <property type="entry name" value="Mg_chelatase_C"/>
    <property type="match status" value="1"/>
</dbReference>
<reference evidence="5 6" key="1">
    <citation type="submission" date="2015-03" db="EMBL/GenBank/DDBJ databases">
        <title>Draft genome sequences of two protease-producing strains of Arsukibacterium isolated from two cold and alkaline environments.</title>
        <authorList>
            <person name="Lylloff J.E."/>
            <person name="Skov L.B."/>
            <person name="Jepsen M."/>
            <person name="Hallin P.F."/>
            <person name="Sorensen S.J."/>
            <person name="Stougaard P."/>
            <person name="Glaring M.A."/>
        </authorList>
    </citation>
    <scope>NUCLEOTIDE SEQUENCE [LARGE SCALE GENOMIC DNA]</scope>
    <source>
        <strain evidence="5 6">GCM72</strain>
    </source>
</reference>
<dbReference type="PATRIC" id="fig|336831.14.peg.600"/>
<dbReference type="GO" id="GO:0006508">
    <property type="term" value="P:proteolysis"/>
    <property type="evidence" value="ECO:0007669"/>
    <property type="project" value="UniProtKB-KW"/>
</dbReference>
<name>A0A0M2V0H8_9GAMM</name>
<evidence type="ECO:0000256" key="2">
    <source>
        <dbReference type="ARBA" id="ARBA00022741"/>
    </source>
</evidence>
<sequence length="501" mass="54753">MSLAVVYSRARHGLDAPLVTVEVHISNGLPAFQLVGLPETSVKESRDRVRSAMVNSGFAFPDRKITVNLAPADLPKEGGRFDLPIALGIIVASGQLNEHNTGDYEFYGELALSGEIRPILGEIPVAVACRDAGRAALMPMLNAQQAQQVPKARVHGAEHLLQVHSFLLAQQALPAIPPLPERPVQHMPDLADVRGQGHAKRVLEIAAAGEHNMLMLGPAGTGKSMLAQRLPGILPALTEQEALATAAIYSIAGMQRNLTDWQQRPFRSPHHTSSAVALVGGGSVPRPGEISLAHHGILFLDELPEFPRKVLDVLREPLETGIVHISRAARQAEFPAQFQLVAALNPSPTGHHEDGRATPEQVMRYLNRLSGPFIDRIELQIEVPLLPKGMLSQQHSAEESSASVKQRVVAARDMQLARQGKANARLSGSEIADFCPLKQDDARFLEDTIHRFKLSARTYHKIIKVARTIADLQQQPNISRAHLMEALSYRALERLLSYLKN</sequence>
<dbReference type="AlphaFoldDB" id="A0A0M2V0H8"/>
<evidence type="ECO:0000256" key="3">
    <source>
        <dbReference type="ARBA" id="ARBA00022840"/>
    </source>
</evidence>
<dbReference type="NCBIfam" id="NF007365">
    <property type="entry name" value="PRK09862.1"/>
    <property type="match status" value="1"/>
</dbReference>
<organism evidence="5 6">
    <name type="scientific">Arsukibacterium ikkense</name>
    <dbReference type="NCBI Taxonomy" id="336831"/>
    <lineage>
        <taxon>Bacteria</taxon>
        <taxon>Pseudomonadati</taxon>
        <taxon>Pseudomonadota</taxon>
        <taxon>Gammaproteobacteria</taxon>
        <taxon>Chromatiales</taxon>
        <taxon>Chromatiaceae</taxon>
        <taxon>Arsukibacterium</taxon>
    </lineage>
</organism>
<evidence type="ECO:0000256" key="1">
    <source>
        <dbReference type="ARBA" id="ARBA00006354"/>
    </source>
</evidence>
<evidence type="ECO:0000313" key="6">
    <source>
        <dbReference type="Proteomes" id="UP000034228"/>
    </source>
</evidence>
<dbReference type="Pfam" id="PF01078">
    <property type="entry name" value="Mg_chelatase"/>
    <property type="match status" value="1"/>
</dbReference>
<dbReference type="GO" id="GO:0005524">
    <property type="term" value="F:ATP binding"/>
    <property type="evidence" value="ECO:0007669"/>
    <property type="project" value="UniProtKB-KW"/>
</dbReference>
<dbReference type="InterPro" id="IPR004482">
    <property type="entry name" value="Mg_chelat-rel"/>
</dbReference>